<sequence>MSAYLQPLQLSLCFLPIPTAMIHGLKFVAAHRFDQWVREIMGLICSVV</sequence>
<dbReference type="PATRIC" id="fig|423471.3.peg.3225"/>
<dbReference type="EMBL" id="AESD01000512">
    <property type="protein sequence ID" value="EHJ11837.1"/>
    <property type="molecule type" value="Genomic_DNA"/>
</dbReference>
<comment type="caution">
    <text evidence="1">The sequence shown here is derived from an EMBL/GenBank/DDBJ whole genome shotgun (WGS) entry which is preliminary data.</text>
</comment>
<name>G5J7J9_CROWT</name>
<dbReference type="RefSeq" id="WP_007311493.1">
    <property type="nucleotide sequence ID" value="NZ_AESD01000512.1"/>
</dbReference>
<protein>
    <submittedName>
        <fullName evidence="1">Uncharacterized protein</fullName>
    </submittedName>
</protein>
<dbReference type="GeneID" id="88769664"/>
<gene>
    <name evidence="1" type="ORF">CWATWH0003_3437</name>
</gene>
<evidence type="ECO:0000313" key="1">
    <source>
        <dbReference type="EMBL" id="EHJ11837.1"/>
    </source>
</evidence>
<dbReference type="Proteomes" id="UP000003477">
    <property type="component" value="Unassembled WGS sequence"/>
</dbReference>
<dbReference type="AlphaFoldDB" id="G5J7J9"/>
<organism evidence="1 2">
    <name type="scientific">Crocosphaera watsonii WH 0003</name>
    <dbReference type="NCBI Taxonomy" id="423471"/>
    <lineage>
        <taxon>Bacteria</taxon>
        <taxon>Bacillati</taxon>
        <taxon>Cyanobacteriota</taxon>
        <taxon>Cyanophyceae</taxon>
        <taxon>Oscillatoriophycideae</taxon>
        <taxon>Chroococcales</taxon>
        <taxon>Aphanothecaceae</taxon>
        <taxon>Crocosphaera</taxon>
    </lineage>
</organism>
<reference evidence="1 2" key="1">
    <citation type="journal article" date="2011" name="Front. Microbiol.">
        <title>Two Strains of Crocosphaera watsonii with Highly Conserved Genomes are Distinguished by Strain-Specific Features.</title>
        <authorList>
            <person name="Bench S.R."/>
            <person name="Ilikchyan I.N."/>
            <person name="Tripp H.J."/>
            <person name="Zehr J.P."/>
        </authorList>
    </citation>
    <scope>NUCLEOTIDE SEQUENCE [LARGE SCALE GENOMIC DNA]</scope>
    <source>
        <strain evidence="1 2">WH 0003</strain>
    </source>
</reference>
<accession>G5J7J9</accession>
<proteinExistence type="predicted"/>
<evidence type="ECO:0000313" key="2">
    <source>
        <dbReference type="Proteomes" id="UP000003477"/>
    </source>
</evidence>